<feature type="transmembrane region" description="Helical" evidence="1">
    <location>
        <begin position="54"/>
        <end position="78"/>
    </location>
</feature>
<evidence type="ECO:0000259" key="2">
    <source>
        <dbReference type="Pfam" id="PF13828"/>
    </source>
</evidence>
<gene>
    <name evidence="3" type="ORF">GCM10023217_31190</name>
</gene>
<dbReference type="InterPro" id="IPR025241">
    <property type="entry name" value="DUF4190"/>
</dbReference>
<organism evidence="3 4">
    <name type="scientific">Gordonia alkaliphila</name>
    <dbReference type="NCBI Taxonomy" id="1053547"/>
    <lineage>
        <taxon>Bacteria</taxon>
        <taxon>Bacillati</taxon>
        <taxon>Actinomycetota</taxon>
        <taxon>Actinomycetes</taxon>
        <taxon>Mycobacteriales</taxon>
        <taxon>Gordoniaceae</taxon>
        <taxon>Gordonia</taxon>
    </lineage>
</organism>
<feature type="transmembrane region" description="Helical" evidence="1">
    <location>
        <begin position="107"/>
        <end position="126"/>
    </location>
</feature>
<dbReference type="Pfam" id="PF13828">
    <property type="entry name" value="DUF4190"/>
    <property type="match status" value="1"/>
</dbReference>
<keyword evidence="1" id="KW-0812">Transmembrane</keyword>
<evidence type="ECO:0000256" key="1">
    <source>
        <dbReference type="SAM" id="Phobius"/>
    </source>
</evidence>
<evidence type="ECO:0000313" key="4">
    <source>
        <dbReference type="Proteomes" id="UP001500822"/>
    </source>
</evidence>
<keyword evidence="4" id="KW-1185">Reference proteome</keyword>
<dbReference type="Proteomes" id="UP001500822">
    <property type="component" value="Unassembled WGS sequence"/>
</dbReference>
<feature type="transmembrane region" description="Helical" evidence="1">
    <location>
        <begin position="28"/>
        <end position="48"/>
    </location>
</feature>
<dbReference type="RefSeq" id="WP_345314191.1">
    <property type="nucleotide sequence ID" value="NZ_BAABIE010000017.1"/>
</dbReference>
<feature type="transmembrane region" description="Helical" evidence="1">
    <location>
        <begin position="244"/>
        <end position="269"/>
    </location>
</feature>
<reference evidence="4" key="1">
    <citation type="journal article" date="2019" name="Int. J. Syst. Evol. Microbiol.">
        <title>The Global Catalogue of Microorganisms (GCM) 10K type strain sequencing project: providing services to taxonomists for standard genome sequencing and annotation.</title>
        <authorList>
            <consortium name="The Broad Institute Genomics Platform"/>
            <consortium name="The Broad Institute Genome Sequencing Center for Infectious Disease"/>
            <person name="Wu L."/>
            <person name="Ma J."/>
        </authorList>
    </citation>
    <scope>NUCLEOTIDE SEQUENCE [LARGE SCALE GENOMIC DNA]</scope>
    <source>
        <strain evidence="4">JCM 18077</strain>
    </source>
</reference>
<evidence type="ECO:0000313" key="3">
    <source>
        <dbReference type="EMBL" id="GAA4756890.1"/>
    </source>
</evidence>
<sequence length="277" mass="28403">MAGAYTFVAIAVGVALWGALFVLGGTPILALVIAPLAMCVGVALAAETTKSRRLALTCSGIALLLGALVASQALLNVAVLIPPELLALLVPALCGLAWSIARSRDPLTSTLVAVAASLPVVLLFLATEAGIALRTGQYLMFLLPALPVVIAWVSAYLDPRSKMEFASPPRRVAPMGPQRIVVGHTADGQAVYGVGTPPHGPSTGPNGLAIASFVFGLTALSIVAVILGHMSSAQSKREGQPRSGFALAGIILGYITLAVQVTVVAWYVLIVLQLSAL</sequence>
<feature type="transmembrane region" description="Helical" evidence="1">
    <location>
        <begin position="138"/>
        <end position="157"/>
    </location>
</feature>
<feature type="transmembrane region" description="Helical" evidence="1">
    <location>
        <begin position="6"/>
        <end position="23"/>
    </location>
</feature>
<keyword evidence="1" id="KW-1133">Transmembrane helix</keyword>
<feature type="transmembrane region" description="Helical" evidence="1">
    <location>
        <begin position="208"/>
        <end position="232"/>
    </location>
</feature>
<accession>A0ABP8ZHV9</accession>
<proteinExistence type="predicted"/>
<keyword evidence="1" id="KW-0472">Membrane</keyword>
<name>A0ABP8ZHV9_9ACTN</name>
<protein>
    <recommendedName>
        <fullName evidence="2">DUF4190 domain-containing protein</fullName>
    </recommendedName>
</protein>
<feature type="domain" description="DUF4190" evidence="2">
    <location>
        <begin position="208"/>
        <end position="260"/>
    </location>
</feature>
<dbReference type="EMBL" id="BAABIE010000017">
    <property type="protein sequence ID" value="GAA4756890.1"/>
    <property type="molecule type" value="Genomic_DNA"/>
</dbReference>
<comment type="caution">
    <text evidence="3">The sequence shown here is derived from an EMBL/GenBank/DDBJ whole genome shotgun (WGS) entry which is preliminary data.</text>
</comment>